<organism evidence="1 2">
    <name type="scientific">Comamonas sediminis</name>
    <dbReference type="NCBI Taxonomy" id="1783360"/>
    <lineage>
        <taxon>Bacteria</taxon>
        <taxon>Pseudomonadati</taxon>
        <taxon>Pseudomonadota</taxon>
        <taxon>Betaproteobacteria</taxon>
        <taxon>Burkholderiales</taxon>
        <taxon>Comamonadaceae</taxon>
        <taxon>Comamonas</taxon>
    </lineage>
</organism>
<reference evidence="1 2" key="1">
    <citation type="journal article" date="2016" name="Int. J. Syst. Evol. Microbiol.">
        <title>Description of Comamonas sediminis sp. nov., isolated from lagoon sediments.</title>
        <authorList>
            <person name="Subhash Y."/>
            <person name="Bang J.J."/>
            <person name="You T.H."/>
            <person name="Lee S.S."/>
        </authorList>
    </citation>
    <scope>NUCLEOTIDE SEQUENCE [LARGE SCALE GENOMIC DNA]</scope>
    <source>
        <strain evidence="1 2">JCM 31169</strain>
    </source>
</reference>
<evidence type="ECO:0000313" key="1">
    <source>
        <dbReference type="EMBL" id="MEY2250373.1"/>
    </source>
</evidence>
<dbReference type="Proteomes" id="UP001562178">
    <property type="component" value="Unassembled WGS sequence"/>
</dbReference>
<dbReference type="EMBL" id="JBGBDC010000002">
    <property type="protein sequence ID" value="MEY2250373.1"/>
    <property type="molecule type" value="Genomic_DNA"/>
</dbReference>
<accession>A0ABV4AYU2</accession>
<keyword evidence="2" id="KW-1185">Reference proteome</keyword>
<name>A0ABV4AYU2_9BURK</name>
<dbReference type="RefSeq" id="WP_369459221.1">
    <property type="nucleotide sequence ID" value="NZ_JBGBDC010000002.1"/>
</dbReference>
<protein>
    <submittedName>
        <fullName evidence="1">Uncharacterized protein</fullName>
    </submittedName>
</protein>
<sequence length="126" mass="13874">MTNEELKPYKPALNPGAARIRVRTAMLDNTYGKDPSILWQREEQIMGEDGVYRYVPMPPIYTAVTPEMLASSIDLIDLDTGEALGQQLPAVVLVAGLGSLFIKEDFEQSKPVLEPSAERPATAPEE</sequence>
<gene>
    <name evidence="1" type="ORF">AB7A72_05115</name>
</gene>
<comment type="caution">
    <text evidence="1">The sequence shown here is derived from an EMBL/GenBank/DDBJ whole genome shotgun (WGS) entry which is preliminary data.</text>
</comment>
<evidence type="ECO:0000313" key="2">
    <source>
        <dbReference type="Proteomes" id="UP001562178"/>
    </source>
</evidence>
<proteinExistence type="predicted"/>